<sequence>MNSTVSGTGRGGTASKNIGVLEEWTTAMHRARRWLPAMAIPLLLTGCASATEDDATPTAASTIISTPTGPWNPCTIPDEAIEQAGLNAETEESGIFGRDQNGFKICGWENQPPASKYYFSIFVGFKGIDYIGDATTFDRLQPTRVGTRDATQYQQVGADASLNCALAFTVGAELIMTTLNTSALAHSPQYDPCTELNELVVRLDPELPS</sequence>
<dbReference type="Proteomes" id="UP001186104">
    <property type="component" value="Unassembled WGS sequence"/>
</dbReference>
<keyword evidence="2" id="KW-1185">Reference proteome</keyword>
<protein>
    <submittedName>
        <fullName evidence="1">DUF3558 family protein</fullName>
    </submittedName>
</protein>
<reference evidence="1 2" key="1">
    <citation type="submission" date="2023-10" db="EMBL/GenBank/DDBJ databases">
        <title>Development of a sustainable strategy for remediation of hydrocarbon-contaminated territories based on the waste exchange concept.</title>
        <authorList>
            <person name="Krivoruchko A."/>
        </authorList>
    </citation>
    <scope>NUCLEOTIDE SEQUENCE [LARGE SCALE GENOMIC DNA]</scope>
    <source>
        <strain evidence="1 2">IEGM 1327</strain>
    </source>
</reference>
<proteinExistence type="predicted"/>
<evidence type="ECO:0000313" key="1">
    <source>
        <dbReference type="EMBL" id="MDV6302924.1"/>
    </source>
</evidence>
<accession>A0ABU4CZQ3</accession>
<dbReference type="Pfam" id="PF12079">
    <property type="entry name" value="DUF3558"/>
    <property type="match status" value="1"/>
</dbReference>
<dbReference type="InterPro" id="IPR024520">
    <property type="entry name" value="DUF3558"/>
</dbReference>
<dbReference type="RefSeq" id="WP_317532963.1">
    <property type="nucleotide sequence ID" value="NZ_JAWLKF010000004.1"/>
</dbReference>
<dbReference type="EMBL" id="JAWLKF010000004">
    <property type="protein sequence ID" value="MDV6302924.1"/>
    <property type="molecule type" value="Genomic_DNA"/>
</dbReference>
<name>A0ABU4CZQ3_9NOCA</name>
<evidence type="ECO:0000313" key="2">
    <source>
        <dbReference type="Proteomes" id="UP001186104"/>
    </source>
</evidence>
<comment type="caution">
    <text evidence="1">The sequence shown here is derived from an EMBL/GenBank/DDBJ whole genome shotgun (WGS) entry which is preliminary data.</text>
</comment>
<gene>
    <name evidence="1" type="ORF">R3P93_10180</name>
</gene>
<organism evidence="1 2">
    <name type="scientific">Rhodococcus cerastii</name>
    <dbReference type="NCBI Taxonomy" id="908616"/>
    <lineage>
        <taxon>Bacteria</taxon>
        <taxon>Bacillati</taxon>
        <taxon>Actinomycetota</taxon>
        <taxon>Actinomycetes</taxon>
        <taxon>Mycobacteriales</taxon>
        <taxon>Nocardiaceae</taxon>
        <taxon>Rhodococcus</taxon>
    </lineage>
</organism>